<dbReference type="RefSeq" id="WP_155445627.1">
    <property type="nucleotide sequence ID" value="NZ_JAOQNR010000004.1"/>
</dbReference>
<evidence type="ECO:0000256" key="5">
    <source>
        <dbReference type="ARBA" id="ARBA00022737"/>
    </source>
</evidence>
<dbReference type="InterPro" id="IPR001451">
    <property type="entry name" value="Hexapep"/>
</dbReference>
<dbReference type="InterPro" id="IPR010137">
    <property type="entry name" value="Lipid_A_LpxA"/>
</dbReference>
<dbReference type="SUPFAM" id="SSF51161">
    <property type="entry name" value="Trimeric LpxA-like enzymes"/>
    <property type="match status" value="1"/>
</dbReference>
<evidence type="ECO:0000256" key="2">
    <source>
        <dbReference type="ARBA" id="ARBA00022516"/>
    </source>
</evidence>
<dbReference type="NCBIfam" id="TIGR01852">
    <property type="entry name" value="lipid_A_lpxA"/>
    <property type="match status" value="1"/>
</dbReference>
<evidence type="ECO:0000256" key="8">
    <source>
        <dbReference type="HAMAP-Rule" id="MF_00387"/>
    </source>
</evidence>
<protein>
    <recommendedName>
        <fullName evidence="8">Acyl-[acyl-carrier-protein]--UDP-N-acetylglucosamine O-acyltransferase</fullName>
        <shortName evidence="8">UDP-N-acetylglucosamine acyltransferase</shortName>
        <ecNumber evidence="8">2.3.1.129</ecNumber>
    </recommendedName>
</protein>
<evidence type="ECO:0000256" key="7">
    <source>
        <dbReference type="ARBA" id="ARBA00023315"/>
    </source>
</evidence>
<keyword evidence="5 8" id="KW-0677">Repeat</keyword>
<sequence>MAIHPTAVVEDGAKLGADVEIGPFCHIGPQVELGDGARLKSHVVLAGRTKVGARTRIFPFASIGHEPQDLKYRGEESTLRIGADCLIREGVTMNPGTAGGRMETVVGDRCAFLANSHIGHDCIVGDDCIFSNNAMIAGHVTIGDFVICGGGSAIVQFARIGSHAFVSGMTGIPADLIPYGHAFGNRGALTGLNLIGLKRRNFSREQIHELRRAYRALFAPEGTLKERVEDVAEEFAGNREVEEILAFIREGGDKQICVPQTQADKE</sequence>
<dbReference type="CDD" id="cd03351">
    <property type="entry name" value="LbH_UDP-GlcNAc_AT"/>
    <property type="match status" value="1"/>
</dbReference>
<dbReference type="GO" id="GO:0009245">
    <property type="term" value="P:lipid A biosynthetic process"/>
    <property type="evidence" value="ECO:0007669"/>
    <property type="project" value="UniProtKB-UniRule"/>
</dbReference>
<dbReference type="EC" id="2.3.1.129" evidence="8"/>
<accession>A0A6N8DQ55</accession>
<keyword evidence="3 8" id="KW-0441">Lipid A biosynthesis</keyword>
<dbReference type="UniPathway" id="UPA00359">
    <property type="reaction ID" value="UER00477"/>
</dbReference>
<dbReference type="NCBIfam" id="NF003657">
    <property type="entry name" value="PRK05289.1"/>
    <property type="match status" value="1"/>
</dbReference>
<dbReference type="GO" id="GO:0005737">
    <property type="term" value="C:cytoplasm"/>
    <property type="evidence" value="ECO:0007669"/>
    <property type="project" value="UniProtKB-SubCell"/>
</dbReference>
<evidence type="ECO:0000256" key="6">
    <source>
        <dbReference type="ARBA" id="ARBA00023098"/>
    </source>
</evidence>
<proteinExistence type="inferred from homology"/>
<evidence type="ECO:0000256" key="4">
    <source>
        <dbReference type="ARBA" id="ARBA00022679"/>
    </source>
</evidence>
<feature type="domain" description="UDP N-acetylglucosamine O-acyltransferase C-terminal" evidence="9">
    <location>
        <begin position="175"/>
        <end position="250"/>
    </location>
</feature>
<dbReference type="OrthoDB" id="9807278at2"/>
<evidence type="ECO:0000256" key="3">
    <source>
        <dbReference type="ARBA" id="ARBA00022556"/>
    </source>
</evidence>
<comment type="caution">
    <text evidence="10">The sequence shown here is derived from an EMBL/GenBank/DDBJ whole genome shotgun (WGS) entry which is preliminary data.</text>
</comment>
<dbReference type="Gene3D" id="2.160.10.10">
    <property type="entry name" value="Hexapeptide repeat proteins"/>
    <property type="match status" value="1"/>
</dbReference>
<name>A0A6N8DQ55_RHOAC</name>
<dbReference type="Proteomes" id="UP000439113">
    <property type="component" value="Unassembled WGS sequence"/>
</dbReference>
<comment type="function">
    <text evidence="8">Involved in the biosynthesis of lipid A, a phosphorylated glycolipid that anchors the lipopolysaccharide to the outer membrane of the cell.</text>
</comment>
<dbReference type="PROSITE" id="PS00101">
    <property type="entry name" value="HEXAPEP_TRANSFERASES"/>
    <property type="match status" value="1"/>
</dbReference>
<keyword evidence="2 8" id="KW-0444">Lipid biosynthesis</keyword>
<evidence type="ECO:0000256" key="1">
    <source>
        <dbReference type="ARBA" id="ARBA00022490"/>
    </source>
</evidence>
<keyword evidence="6 8" id="KW-0443">Lipid metabolism</keyword>
<comment type="subunit">
    <text evidence="8">Homotrimer.</text>
</comment>
<organism evidence="10 11">
    <name type="scientific">Rhodoblastus acidophilus</name>
    <name type="common">Rhodopseudomonas acidophila</name>
    <dbReference type="NCBI Taxonomy" id="1074"/>
    <lineage>
        <taxon>Bacteria</taxon>
        <taxon>Pseudomonadati</taxon>
        <taxon>Pseudomonadota</taxon>
        <taxon>Alphaproteobacteria</taxon>
        <taxon>Hyphomicrobiales</taxon>
        <taxon>Rhodoblastaceae</taxon>
        <taxon>Rhodoblastus</taxon>
    </lineage>
</organism>
<dbReference type="HAMAP" id="MF_00387">
    <property type="entry name" value="LpxA"/>
    <property type="match status" value="1"/>
</dbReference>
<dbReference type="Pfam" id="PF00132">
    <property type="entry name" value="Hexapep"/>
    <property type="match status" value="2"/>
</dbReference>
<dbReference type="AlphaFoldDB" id="A0A6N8DQ55"/>
<comment type="catalytic activity">
    <reaction evidence="8">
        <text>a (3R)-hydroxyacyl-[ACP] + UDP-N-acetyl-alpha-D-glucosamine = a UDP-3-O-[(3R)-3-hydroxyacyl]-N-acetyl-alpha-D-glucosamine + holo-[ACP]</text>
        <dbReference type="Rhea" id="RHEA:67812"/>
        <dbReference type="Rhea" id="RHEA-COMP:9685"/>
        <dbReference type="Rhea" id="RHEA-COMP:9945"/>
        <dbReference type="ChEBI" id="CHEBI:57705"/>
        <dbReference type="ChEBI" id="CHEBI:64479"/>
        <dbReference type="ChEBI" id="CHEBI:78827"/>
        <dbReference type="ChEBI" id="CHEBI:173225"/>
        <dbReference type="EC" id="2.3.1.129"/>
    </reaction>
</comment>
<dbReference type="PANTHER" id="PTHR43480">
    <property type="entry name" value="ACYL-[ACYL-CARRIER-PROTEIN]--UDP-N-ACETYLGLUCOSAMINE O-ACYLTRANSFERASE"/>
    <property type="match status" value="1"/>
</dbReference>
<dbReference type="PANTHER" id="PTHR43480:SF1">
    <property type="entry name" value="ACYL-[ACYL-CARRIER-PROTEIN]--UDP-N-ACETYLGLUCOSAMINE O-ACYLTRANSFERASE, MITOCHONDRIAL-RELATED"/>
    <property type="match status" value="1"/>
</dbReference>
<comment type="pathway">
    <text evidence="8">Glycolipid biosynthesis; lipid IV(A) biosynthesis; lipid IV(A) from (3R)-3-hydroxytetradecanoyl-[acyl-carrier-protein] and UDP-N-acetyl-alpha-D-glucosamine: step 1/6.</text>
</comment>
<dbReference type="InterPro" id="IPR037157">
    <property type="entry name" value="Acetyltransf_C_sf"/>
</dbReference>
<dbReference type="EMBL" id="WNKS01000005">
    <property type="protein sequence ID" value="MTV30934.1"/>
    <property type="molecule type" value="Genomic_DNA"/>
</dbReference>
<dbReference type="Pfam" id="PF13720">
    <property type="entry name" value="Acetyltransf_11"/>
    <property type="match status" value="1"/>
</dbReference>
<evidence type="ECO:0000259" key="9">
    <source>
        <dbReference type="Pfam" id="PF13720"/>
    </source>
</evidence>
<evidence type="ECO:0000313" key="10">
    <source>
        <dbReference type="EMBL" id="MTV30934.1"/>
    </source>
</evidence>
<keyword evidence="4 8" id="KW-0808">Transferase</keyword>
<comment type="similarity">
    <text evidence="8">Belongs to the transferase hexapeptide repeat family. LpxA subfamily.</text>
</comment>
<dbReference type="InterPro" id="IPR018357">
    <property type="entry name" value="Hexapep_transf_CS"/>
</dbReference>
<reference evidence="10 11" key="1">
    <citation type="submission" date="2019-11" db="EMBL/GenBank/DDBJ databases">
        <title>Whole-genome sequence of a Rhodoblastus acidophilus DSM 142.</title>
        <authorList>
            <person name="Kyndt J.A."/>
            <person name="Meyer T.E."/>
        </authorList>
    </citation>
    <scope>NUCLEOTIDE SEQUENCE [LARGE SCALE GENOMIC DNA]</scope>
    <source>
        <strain evidence="10 11">DSM 142</strain>
    </source>
</reference>
<evidence type="ECO:0000313" key="11">
    <source>
        <dbReference type="Proteomes" id="UP000439113"/>
    </source>
</evidence>
<keyword evidence="1 8" id="KW-0963">Cytoplasm</keyword>
<dbReference type="GO" id="GO:0016020">
    <property type="term" value="C:membrane"/>
    <property type="evidence" value="ECO:0007669"/>
    <property type="project" value="GOC"/>
</dbReference>
<dbReference type="GO" id="GO:0008780">
    <property type="term" value="F:acyl-[acyl-carrier-protein]-UDP-N-acetylglucosamine O-acyltransferase activity"/>
    <property type="evidence" value="ECO:0007669"/>
    <property type="project" value="UniProtKB-UniRule"/>
</dbReference>
<dbReference type="InterPro" id="IPR029098">
    <property type="entry name" value="Acetyltransf_C"/>
</dbReference>
<gene>
    <name evidence="8 10" type="primary">lpxA</name>
    <name evidence="10" type="ORF">GJ654_07995</name>
</gene>
<dbReference type="PIRSF" id="PIRSF000456">
    <property type="entry name" value="UDP-GlcNAc_acltr"/>
    <property type="match status" value="1"/>
</dbReference>
<dbReference type="Gene3D" id="1.20.1180.10">
    <property type="entry name" value="Udp N-acetylglucosamine O-acyltransferase, C-terminal domain"/>
    <property type="match status" value="1"/>
</dbReference>
<dbReference type="InterPro" id="IPR011004">
    <property type="entry name" value="Trimer_LpxA-like_sf"/>
</dbReference>
<comment type="subcellular location">
    <subcellularLocation>
        <location evidence="8">Cytoplasm</location>
    </subcellularLocation>
</comment>
<keyword evidence="7 8" id="KW-0012">Acyltransferase</keyword>